<dbReference type="PANTHER" id="PTHR13693">
    <property type="entry name" value="CLASS II AMINOTRANSFERASE/8-AMINO-7-OXONONANOATE SYNTHASE"/>
    <property type="match status" value="1"/>
</dbReference>
<evidence type="ECO:0000256" key="1">
    <source>
        <dbReference type="ARBA" id="ARBA00001933"/>
    </source>
</evidence>
<dbReference type="PANTHER" id="PTHR13693:SF100">
    <property type="entry name" value="8-AMINO-7-OXONONANOATE SYNTHASE"/>
    <property type="match status" value="1"/>
</dbReference>
<dbReference type="InterPro" id="IPR015421">
    <property type="entry name" value="PyrdxlP-dep_Trfase_major"/>
</dbReference>
<dbReference type="CDD" id="cd06454">
    <property type="entry name" value="KBL_like"/>
    <property type="match status" value="1"/>
</dbReference>
<dbReference type="Proteomes" id="UP000244571">
    <property type="component" value="Chromosome"/>
</dbReference>
<keyword evidence="3" id="KW-0663">Pyridoxal phosphate</keyword>
<evidence type="ECO:0000256" key="2">
    <source>
        <dbReference type="ARBA" id="ARBA00022679"/>
    </source>
</evidence>
<name>A0A2R4XFJ3_9BURK</name>
<dbReference type="InterPro" id="IPR004839">
    <property type="entry name" value="Aminotransferase_I/II_large"/>
</dbReference>
<evidence type="ECO:0000313" key="6">
    <source>
        <dbReference type="Proteomes" id="UP000244571"/>
    </source>
</evidence>
<accession>A0A2R4XFJ3</accession>
<evidence type="ECO:0000259" key="4">
    <source>
        <dbReference type="Pfam" id="PF00155"/>
    </source>
</evidence>
<dbReference type="GO" id="GO:0030170">
    <property type="term" value="F:pyridoxal phosphate binding"/>
    <property type="evidence" value="ECO:0007669"/>
    <property type="project" value="InterPro"/>
</dbReference>
<gene>
    <name evidence="5" type="ORF">DBV39_01160</name>
</gene>
<feature type="domain" description="Aminotransferase class I/classII large" evidence="4">
    <location>
        <begin position="96"/>
        <end position="434"/>
    </location>
</feature>
<dbReference type="RefSeq" id="WP_108619995.1">
    <property type="nucleotide sequence ID" value="NZ_CP028901.1"/>
</dbReference>
<dbReference type="KEGG" id="boz:DBV39_01160"/>
<dbReference type="GO" id="GO:0008710">
    <property type="term" value="F:8-amino-7-oxononanoate synthase activity"/>
    <property type="evidence" value="ECO:0007669"/>
    <property type="project" value="TreeGrafter"/>
</dbReference>
<reference evidence="5 6" key="1">
    <citation type="submission" date="2018-04" db="EMBL/GenBank/DDBJ databases">
        <title>Bordetella sp. HZ20 isolated from seawater.</title>
        <authorList>
            <person name="Sun C."/>
        </authorList>
    </citation>
    <scope>NUCLEOTIDE SEQUENCE [LARGE SCALE GENOMIC DNA]</scope>
    <source>
        <strain evidence="5 6">HZ20</strain>
    </source>
</reference>
<comment type="cofactor">
    <cofactor evidence="1">
        <name>pyridoxal 5'-phosphate</name>
        <dbReference type="ChEBI" id="CHEBI:597326"/>
    </cofactor>
</comment>
<dbReference type="OrthoDB" id="9807157at2"/>
<dbReference type="AlphaFoldDB" id="A0A2R4XFJ3"/>
<protein>
    <submittedName>
        <fullName evidence="5">8-amino-7-oxononanoate synthase</fullName>
    </submittedName>
</protein>
<dbReference type="SUPFAM" id="SSF53383">
    <property type="entry name" value="PLP-dependent transferases"/>
    <property type="match status" value="1"/>
</dbReference>
<keyword evidence="2" id="KW-0808">Transferase</keyword>
<evidence type="ECO:0000256" key="3">
    <source>
        <dbReference type="ARBA" id="ARBA00022898"/>
    </source>
</evidence>
<dbReference type="InterPro" id="IPR015422">
    <property type="entry name" value="PyrdxlP-dep_Trfase_small"/>
</dbReference>
<evidence type="ECO:0000313" key="5">
    <source>
        <dbReference type="EMBL" id="AWB32554.1"/>
    </source>
</evidence>
<dbReference type="Gene3D" id="3.40.640.10">
    <property type="entry name" value="Type I PLP-dependent aspartate aminotransferase-like (Major domain)"/>
    <property type="match status" value="1"/>
</dbReference>
<dbReference type="Pfam" id="PF00155">
    <property type="entry name" value="Aminotran_1_2"/>
    <property type="match status" value="1"/>
</dbReference>
<keyword evidence="6" id="KW-1185">Reference proteome</keyword>
<organism evidence="5 6">
    <name type="scientific">Orrella marina</name>
    <dbReference type="NCBI Taxonomy" id="2163011"/>
    <lineage>
        <taxon>Bacteria</taxon>
        <taxon>Pseudomonadati</taxon>
        <taxon>Pseudomonadota</taxon>
        <taxon>Betaproteobacteria</taxon>
        <taxon>Burkholderiales</taxon>
        <taxon>Alcaligenaceae</taxon>
        <taxon>Orrella</taxon>
    </lineage>
</organism>
<dbReference type="GO" id="GO:0009102">
    <property type="term" value="P:biotin biosynthetic process"/>
    <property type="evidence" value="ECO:0007669"/>
    <property type="project" value="TreeGrafter"/>
</dbReference>
<sequence>MSHRSRPGLSSQLKDKLIQKALARRLQQVEQATPSTLPRSSAHPVPEAYYSFRHHPAYQQVKLIATGAERLGIEDPFFRQHTGVAGATTQIDGHTYINFSSYNYLGLAGHPAVNAAAKQAIDTYGTSSSASRSVSGERPLHRSLEQALAKAYDCEAALVFVSGHATNVTTLGHLFGPRDLIVHDELCHNSILQGIKLSGATRLSFPHNDYARLEAILSEQRIRHERVLVIAEGMYSMDGDFPDLPRLVEIKRRHYCFLMVDEAHSFGTMGTHGLGLREHFGMAGSDVDIWMGTLSKTLAGCGGYIAGGGALIDNLRFLAPGFLYSVGMPPPMAAASNAALSCMQAEPERVVQLHERSQYFLEKAKSAGLDTGLSQGIAIAPVILGSSLRAGRLSNALFKRGINVQPILYPAVPEKAARLRFFLSCQHTPEQIDFTVKATAEAIASI</sequence>
<dbReference type="EMBL" id="CP028901">
    <property type="protein sequence ID" value="AWB32554.1"/>
    <property type="molecule type" value="Genomic_DNA"/>
</dbReference>
<dbReference type="Gene3D" id="3.90.1150.10">
    <property type="entry name" value="Aspartate Aminotransferase, domain 1"/>
    <property type="match status" value="1"/>
</dbReference>
<proteinExistence type="predicted"/>
<dbReference type="InterPro" id="IPR050087">
    <property type="entry name" value="AON_synthase_class-II"/>
</dbReference>
<dbReference type="InterPro" id="IPR015424">
    <property type="entry name" value="PyrdxlP-dep_Trfase"/>
</dbReference>